<organism evidence="3 4">
    <name type="scientific">Rhodococcus chondri</name>
    <dbReference type="NCBI Taxonomy" id="3065941"/>
    <lineage>
        <taxon>Bacteria</taxon>
        <taxon>Bacillati</taxon>
        <taxon>Actinomycetota</taxon>
        <taxon>Actinomycetes</taxon>
        <taxon>Mycobacteriales</taxon>
        <taxon>Nocardiaceae</taxon>
        <taxon>Rhodococcus</taxon>
    </lineage>
</organism>
<evidence type="ECO:0000313" key="3">
    <source>
        <dbReference type="EMBL" id="MEE2035391.1"/>
    </source>
</evidence>
<keyword evidence="1 2" id="KW-0732">Signal</keyword>
<name>A0ABU7JZF3_9NOCA</name>
<dbReference type="InterPro" id="IPR015286">
    <property type="entry name" value="Porin_fam_mycobact-type"/>
</dbReference>
<evidence type="ECO:0000256" key="1">
    <source>
        <dbReference type="ARBA" id="ARBA00022729"/>
    </source>
</evidence>
<dbReference type="InterPro" id="IPR036435">
    <property type="entry name" value="Leukocidin/porin_MspA_sf"/>
</dbReference>
<dbReference type="Gene3D" id="2.60.40.1650">
    <property type="entry name" value="Porin MspA (Ig-like beta-sandwich domain)"/>
    <property type="match status" value="1"/>
</dbReference>
<dbReference type="Pfam" id="PF09203">
    <property type="entry name" value="MspA"/>
    <property type="match status" value="1"/>
</dbReference>
<feature type="chain" id="PRO_5046434210" evidence="2">
    <location>
        <begin position="35"/>
        <end position="231"/>
    </location>
</feature>
<dbReference type="EMBL" id="JAUZMZ010000302">
    <property type="protein sequence ID" value="MEE2035391.1"/>
    <property type="molecule type" value="Genomic_DNA"/>
</dbReference>
<dbReference type="PROSITE" id="PS51318">
    <property type="entry name" value="TAT"/>
    <property type="match status" value="1"/>
</dbReference>
<sequence>MLSNSSHSRLQTLARITALGAVAALGSLVNPAVAAAALDNARTLPLDDDRAIEVLQADTSIQWYPPLDSSPLSAEFFSDGTTSVRITGPDADRFTGTKLTVGYQIGYPVALPGATVHVITPGVDVGTDTSANLAVELIPDLAVGVDLGTGNSLAASILPEQEIEVELEPGGITDVPIVEEHEFDGASATVRFAGIHGSVSGVLGPVTIRPYARAVTSSNDVVVTYGKPQRF</sequence>
<evidence type="ECO:0000313" key="4">
    <source>
        <dbReference type="Proteomes" id="UP001331936"/>
    </source>
</evidence>
<proteinExistence type="predicted"/>
<reference evidence="3 4" key="1">
    <citation type="submission" date="2023-08" db="EMBL/GenBank/DDBJ databases">
        <authorList>
            <person name="Girao M."/>
            <person name="Carvalho M.F."/>
        </authorList>
    </citation>
    <scope>NUCLEOTIDE SEQUENCE [LARGE SCALE GENOMIC DNA]</scope>
    <source>
        <strain evidence="3 4">CC-R104</strain>
    </source>
</reference>
<dbReference type="Gene3D" id="2.10.300.10">
    <property type="entry name" value="Porin MspA ribbon domain"/>
    <property type="match status" value="1"/>
</dbReference>
<keyword evidence="4" id="KW-1185">Reference proteome</keyword>
<dbReference type="SUPFAM" id="SSF56959">
    <property type="entry name" value="Leukocidin-like"/>
    <property type="match status" value="1"/>
</dbReference>
<comment type="caution">
    <text evidence="3">The sequence shown here is derived from an EMBL/GenBank/DDBJ whole genome shotgun (WGS) entry which is preliminary data.</text>
</comment>
<accession>A0ABU7JZF3</accession>
<evidence type="ECO:0000256" key="2">
    <source>
        <dbReference type="SAM" id="SignalP"/>
    </source>
</evidence>
<gene>
    <name evidence="3" type="ORF">Q8814_25345</name>
</gene>
<dbReference type="RefSeq" id="WP_330154711.1">
    <property type="nucleotide sequence ID" value="NZ_JAUZMZ010000302.1"/>
</dbReference>
<protein>
    <submittedName>
        <fullName evidence="3">MspA family porin</fullName>
    </submittedName>
</protein>
<feature type="signal peptide" evidence="2">
    <location>
        <begin position="1"/>
        <end position="34"/>
    </location>
</feature>
<dbReference type="Proteomes" id="UP001331936">
    <property type="component" value="Unassembled WGS sequence"/>
</dbReference>
<dbReference type="InterPro" id="IPR006311">
    <property type="entry name" value="TAT_signal"/>
</dbReference>